<evidence type="ECO:0000256" key="3">
    <source>
        <dbReference type="SAM" id="Coils"/>
    </source>
</evidence>
<dbReference type="PANTHER" id="PTHR47219">
    <property type="entry name" value="RAB GTPASE-ACTIVATING PROTEIN 1-LIKE"/>
    <property type="match status" value="1"/>
</dbReference>
<dbReference type="Gene3D" id="1.10.8.270">
    <property type="entry name" value="putative rabgap domain of human tbc1 domain family member 14 like domains"/>
    <property type="match status" value="1"/>
</dbReference>
<dbReference type="Proteomes" id="UP000093561">
    <property type="component" value="Unassembled WGS sequence"/>
</dbReference>
<evidence type="ECO:0000256" key="4">
    <source>
        <dbReference type="SAM" id="MobiDB-lite"/>
    </source>
</evidence>
<dbReference type="Gene3D" id="1.10.10.750">
    <property type="entry name" value="Ypt/Rab-GAP domain of gyp1p, domain 1"/>
    <property type="match status" value="1"/>
</dbReference>
<evidence type="ECO:0000256" key="1">
    <source>
        <dbReference type="ARBA" id="ARBA00022468"/>
    </source>
</evidence>
<dbReference type="PROSITE" id="PS50086">
    <property type="entry name" value="TBC_RABGAP"/>
    <property type="match status" value="1"/>
</dbReference>
<keyword evidence="1" id="KW-0343">GTPase activation</keyword>
<dbReference type="Pfam" id="PF00566">
    <property type="entry name" value="RabGAP-TBC"/>
    <property type="match status" value="1"/>
</dbReference>
<dbReference type="InterPro" id="IPR050302">
    <property type="entry name" value="Rab_GAP_TBC_domain"/>
</dbReference>
<feature type="coiled-coil region" evidence="3">
    <location>
        <begin position="708"/>
        <end position="809"/>
    </location>
</feature>
<sequence length="917" mass="104624">MVAALLMQHQQSHNTSNELLNESLSSASESLASTTIVRINETGATCTVNSSAGTELNGKVPEPVVSILMKMEQMNTSNELDSRSVASIRTGSSSSGGALTDSFSPRSNKSRENSVPVDDDEDLDLWAIWGNLIKNWEVEIRKRPNYIKELVRRGIPQHFRTIAWQLLSDANVSTIHDIYADCMRRSSPYEKVILRDIPRTYPELEFFKDNGRGQQALFNVIKAYSIHDSEVGYCQGSAFIVGQLLLQMPEEEAFAVFVRLMEAYRLRELFKPAMTELGLCMFQLECLVQEQMPDLCAHFNNMGFDTSMYASSWFLALFTTTLPLELANRIMDIFLAEGMEFIFRIAMAILQQARLDLLKLDMEGMLKYFQREVRERYENDHELLFVVSNKVTLNAKKMKKLEKDYLTKRTKEQEEAIELRRLRTENRLLRQRIDYLEQESSALADRLIKGQVNLAQEAENCMSISHELLKLRDINSDAHRRLEEAYDTIRDLSCKKNEELTECATQVDDTSMIEHIHALQQDIIDTRAREADNEIIIKDLKLRIQELELANKRLRERPPDDGIAGLQEELISVKMREAEASLSLKEMRQRFAELEQHWTKYISNRILENDMPKTCLERRTTLSNFNLQLNNIAANESQVITSNDKLSQQQPSTTAPQSARQRLAKLTATLIGTINAESSDTGANASDSSGNITIKELEDQLMGVRIREADTVAELKEMRQKVMELETQNHVCTNQLKRQDEEMKRLRDEKGDILQRQKELSDQIKEERRKAVEVESELKERSVMERLKYSEAMQHIADLKQAITHLELKKAEKWTHTQLRGSSICDLDDDSSTGAIGSHVSGDAVSITSDELTTLIADMQVRIPELPELSDKLVKENGIMPNCGNIKDQLKDDVGRMLEEEDGNDTTDSGFQTSDTS</sequence>
<reference evidence="6" key="1">
    <citation type="submission" date="2015-03" db="EMBL/GenBank/DDBJ databases">
        <title>Wuchereria bancrofti Genome Sequencing Papua New Guinea Strain.</title>
        <authorList>
            <person name="Small S.T."/>
            <person name="Serre D."/>
            <person name="Zimmerman P.A."/>
        </authorList>
    </citation>
    <scope>NUCLEOTIDE SEQUENCE [LARGE SCALE GENOMIC DNA]</scope>
    <source>
        <strain evidence="6">pt0022</strain>
    </source>
</reference>
<dbReference type="GO" id="GO:0005096">
    <property type="term" value="F:GTPase activator activity"/>
    <property type="evidence" value="ECO:0007669"/>
    <property type="project" value="UniProtKB-KW"/>
</dbReference>
<dbReference type="SMART" id="SM00164">
    <property type="entry name" value="TBC"/>
    <property type="match status" value="1"/>
</dbReference>
<dbReference type="SUPFAM" id="SSF47923">
    <property type="entry name" value="Ypt/Rab-GAP domain of gyp1p"/>
    <property type="match status" value="2"/>
</dbReference>
<organism evidence="6 7">
    <name type="scientific">Wuchereria bancrofti</name>
    <dbReference type="NCBI Taxonomy" id="6293"/>
    <lineage>
        <taxon>Eukaryota</taxon>
        <taxon>Metazoa</taxon>
        <taxon>Ecdysozoa</taxon>
        <taxon>Nematoda</taxon>
        <taxon>Chromadorea</taxon>
        <taxon>Rhabditida</taxon>
        <taxon>Spirurina</taxon>
        <taxon>Spiruromorpha</taxon>
        <taxon>Filarioidea</taxon>
        <taxon>Onchocercidae</taxon>
        <taxon>Wuchereria</taxon>
    </lineage>
</organism>
<feature type="region of interest" description="Disordered" evidence="4">
    <location>
        <begin position="78"/>
        <end position="117"/>
    </location>
</feature>
<dbReference type="WBParaSite" id="mrna-Wban_09634">
    <property type="protein sequence ID" value="mrna-Wban_09634"/>
    <property type="gene ID" value="Wban_09634"/>
</dbReference>
<dbReference type="AlphaFoldDB" id="A0AAF5Q4P7"/>
<reference evidence="7" key="3">
    <citation type="submission" date="2024-02" db="UniProtKB">
        <authorList>
            <consortium name="WormBaseParasite"/>
        </authorList>
    </citation>
    <scope>IDENTIFICATION</scope>
    <source>
        <strain evidence="7">pt0022</strain>
    </source>
</reference>
<dbReference type="FunFam" id="1.10.472.80:FF:000002">
    <property type="entry name" value="Ecotropic viral integration site 5"/>
    <property type="match status" value="1"/>
</dbReference>
<name>A0AAF5Q4P7_WUCBA</name>
<evidence type="ECO:0000313" key="7">
    <source>
        <dbReference type="WBParaSite" id="mrna-Wban_09634"/>
    </source>
</evidence>
<dbReference type="Gene3D" id="1.10.472.80">
    <property type="entry name" value="Ypt/Rab-GAP domain of gyp1p, domain 3"/>
    <property type="match status" value="1"/>
</dbReference>
<keyword evidence="2 3" id="KW-0175">Coiled coil</keyword>
<feature type="coiled-coil region" evidence="3">
    <location>
        <begin position="537"/>
        <end position="597"/>
    </location>
</feature>
<evidence type="ECO:0000313" key="6">
    <source>
        <dbReference type="Proteomes" id="UP000093561"/>
    </source>
</evidence>
<feature type="domain" description="Rab-GAP TBC" evidence="5">
    <location>
        <begin position="154"/>
        <end position="338"/>
    </location>
</feature>
<evidence type="ECO:0000259" key="5">
    <source>
        <dbReference type="PROSITE" id="PS50086"/>
    </source>
</evidence>
<accession>A0AAF5Q4P7</accession>
<dbReference type="InterPro" id="IPR035969">
    <property type="entry name" value="Rab-GAP_TBC_sf"/>
</dbReference>
<proteinExistence type="predicted"/>
<dbReference type="InterPro" id="IPR000195">
    <property type="entry name" value="Rab-GAP-TBC_dom"/>
</dbReference>
<dbReference type="GO" id="GO:0031267">
    <property type="term" value="F:small GTPase binding"/>
    <property type="evidence" value="ECO:0007669"/>
    <property type="project" value="TreeGrafter"/>
</dbReference>
<evidence type="ECO:0000256" key="2">
    <source>
        <dbReference type="ARBA" id="ARBA00023054"/>
    </source>
</evidence>
<dbReference type="FunFam" id="1.10.8.270:FF:000001">
    <property type="entry name" value="TBC1 domain family member 1"/>
    <property type="match status" value="1"/>
</dbReference>
<reference evidence="6" key="2">
    <citation type="journal article" date="2016" name="Mol. Ecol.">
        <title>Population genomics of the filarial nematode parasite Wuchereria bancrofti from mosquitoes.</title>
        <authorList>
            <person name="Small S.T."/>
            <person name="Reimer L.J."/>
            <person name="Tisch D.J."/>
            <person name="King C.L."/>
            <person name="Christensen B.M."/>
            <person name="Siba P.M."/>
            <person name="Kazura J.W."/>
            <person name="Serre D."/>
            <person name="Zimmerman P.A."/>
        </authorList>
    </citation>
    <scope>NUCLEOTIDE SEQUENCE</scope>
    <source>
        <strain evidence="6">pt0022</strain>
    </source>
</reference>
<feature type="compositionally biased region" description="Polar residues" evidence="4">
    <location>
        <begin position="78"/>
        <end position="107"/>
    </location>
</feature>
<dbReference type="PANTHER" id="PTHR47219:SF22">
    <property type="entry name" value="RAB-GAP TBC DOMAIN-CONTAINING PROTEIN"/>
    <property type="match status" value="1"/>
</dbReference>
<protein>
    <recommendedName>
        <fullName evidence="5">Rab-GAP TBC domain-containing protein</fullName>
    </recommendedName>
</protein>
<dbReference type="FunFam" id="1.10.10.750:FF:000003">
    <property type="entry name" value="GTPase activating protein (Evi5)"/>
    <property type="match status" value="1"/>
</dbReference>